<feature type="domain" description="Response regulatory" evidence="12">
    <location>
        <begin position="5"/>
        <end position="122"/>
    </location>
</feature>
<evidence type="ECO:0000259" key="11">
    <source>
        <dbReference type="PROSITE" id="PS01124"/>
    </source>
</evidence>
<dbReference type="InterPro" id="IPR001789">
    <property type="entry name" value="Sig_transdc_resp-reg_receiver"/>
</dbReference>
<organism evidence="13 14">
    <name type="scientific">Candidatus Blautia pullicola</name>
    <dbReference type="NCBI Taxonomy" id="2838498"/>
    <lineage>
        <taxon>Bacteria</taxon>
        <taxon>Bacillati</taxon>
        <taxon>Bacillota</taxon>
        <taxon>Clostridia</taxon>
        <taxon>Lachnospirales</taxon>
        <taxon>Lachnospiraceae</taxon>
        <taxon>Blautia</taxon>
    </lineage>
</organism>
<accession>A0A9D2JS42</accession>
<protein>
    <recommendedName>
        <fullName evidence="2">Stage 0 sporulation protein A homolog</fullName>
    </recommendedName>
</protein>
<dbReference type="Pfam" id="PF00072">
    <property type="entry name" value="Response_reg"/>
    <property type="match status" value="1"/>
</dbReference>
<name>A0A9D2JS42_9FIRM</name>
<evidence type="ECO:0000256" key="3">
    <source>
        <dbReference type="ARBA" id="ARBA00022490"/>
    </source>
</evidence>
<keyword evidence="5" id="KW-0902">Two-component regulatory system</keyword>
<evidence type="ECO:0000256" key="10">
    <source>
        <dbReference type="PROSITE-ProRule" id="PRU00169"/>
    </source>
</evidence>
<gene>
    <name evidence="13" type="ORF">H9809_02100</name>
</gene>
<dbReference type="InterPro" id="IPR009057">
    <property type="entry name" value="Homeodomain-like_sf"/>
</dbReference>
<dbReference type="PROSITE" id="PS50110">
    <property type="entry name" value="RESPONSE_REGULATORY"/>
    <property type="match status" value="1"/>
</dbReference>
<dbReference type="SMART" id="SM00448">
    <property type="entry name" value="REC"/>
    <property type="match status" value="1"/>
</dbReference>
<dbReference type="AlphaFoldDB" id="A0A9D2JS42"/>
<sequence>MNTYTVLLVDDEEDVIQVIMKKIPWQSLGFSVIGYACNGVKALEMVEEFQPDVVVTDIKMPYMDGMELSGHIKDEFPATKILIFTGFDEFEYAKEAVHLEVEEYILKPVSSGELTQVFTKLKEKLDQEISEKRSVKILQDYYMESLPLLQANFYASLMEGKVAEADLPKYLSDYQIALTGPFLCCLVIHTSASRIPEHMTPLLLATSVQKQAEEYLGERWKAKCFSYLGNTVLIAQLNHENEISELTDECDRFCRYVRRMIGAVVTVGIGMVCREILSLVHSYASARKAVSYRAIYGASRAINLQEIVPVQKNTAKSDGGAEQAKLFKRILLGTEEEVTEAAEQYLEQLALANNSLQLHHIAVMELATAMYRFSVNNKISPEDIFGDMKKLYSRLLEMEPTGLKNWVVNISLAFHRKLILERSSSVTTFVLRAEEFVRSHYRDENLSLDTVCQALGVSNSYFSSTFKKETGKSFIGYLTDYRLEQAAKLLVGTGEKSYVIAKTVGYEDPNYFSYVFKRKFGVSPSKYRTEHEGYET</sequence>
<dbReference type="PROSITE" id="PS01124">
    <property type="entry name" value="HTH_ARAC_FAMILY_2"/>
    <property type="match status" value="1"/>
</dbReference>
<dbReference type="Gene3D" id="3.40.50.2300">
    <property type="match status" value="1"/>
</dbReference>
<dbReference type="Pfam" id="PF17853">
    <property type="entry name" value="GGDEF_2"/>
    <property type="match status" value="1"/>
</dbReference>
<dbReference type="SUPFAM" id="SSF52172">
    <property type="entry name" value="CheY-like"/>
    <property type="match status" value="1"/>
</dbReference>
<keyword evidence="6" id="KW-0805">Transcription regulation</keyword>
<dbReference type="InterPro" id="IPR051552">
    <property type="entry name" value="HptR"/>
</dbReference>
<dbReference type="Gene3D" id="1.10.10.60">
    <property type="entry name" value="Homeodomain-like"/>
    <property type="match status" value="2"/>
</dbReference>
<dbReference type="CDD" id="cd17536">
    <property type="entry name" value="REC_YesN-like"/>
    <property type="match status" value="1"/>
</dbReference>
<feature type="domain" description="HTH araC/xylS-type" evidence="11">
    <location>
        <begin position="431"/>
        <end position="530"/>
    </location>
</feature>
<dbReference type="EMBL" id="DXBG01000044">
    <property type="protein sequence ID" value="HIZ64688.1"/>
    <property type="molecule type" value="Genomic_DNA"/>
</dbReference>
<evidence type="ECO:0000256" key="4">
    <source>
        <dbReference type="ARBA" id="ARBA00022553"/>
    </source>
</evidence>
<dbReference type="GO" id="GO:0003700">
    <property type="term" value="F:DNA-binding transcription factor activity"/>
    <property type="evidence" value="ECO:0007669"/>
    <property type="project" value="InterPro"/>
</dbReference>
<dbReference type="GO" id="GO:0043565">
    <property type="term" value="F:sequence-specific DNA binding"/>
    <property type="evidence" value="ECO:0007669"/>
    <property type="project" value="InterPro"/>
</dbReference>
<comment type="caution">
    <text evidence="13">The sequence shown here is derived from an EMBL/GenBank/DDBJ whole genome shotgun (WGS) entry which is preliminary data.</text>
</comment>
<dbReference type="Pfam" id="PF12833">
    <property type="entry name" value="HTH_18"/>
    <property type="match status" value="1"/>
</dbReference>
<keyword evidence="7" id="KW-0238">DNA-binding</keyword>
<evidence type="ECO:0000313" key="13">
    <source>
        <dbReference type="EMBL" id="HIZ64688.1"/>
    </source>
</evidence>
<evidence type="ECO:0000256" key="2">
    <source>
        <dbReference type="ARBA" id="ARBA00018672"/>
    </source>
</evidence>
<dbReference type="InterPro" id="IPR011006">
    <property type="entry name" value="CheY-like_superfamily"/>
</dbReference>
<keyword evidence="3" id="KW-0963">Cytoplasm</keyword>
<dbReference type="InterPro" id="IPR041522">
    <property type="entry name" value="CdaR_GGDEF"/>
</dbReference>
<dbReference type="PANTHER" id="PTHR42713:SF3">
    <property type="entry name" value="TRANSCRIPTIONAL REGULATORY PROTEIN HPTR"/>
    <property type="match status" value="1"/>
</dbReference>
<dbReference type="PANTHER" id="PTHR42713">
    <property type="entry name" value="HISTIDINE KINASE-RELATED"/>
    <property type="match status" value="1"/>
</dbReference>
<dbReference type="PRINTS" id="PR00032">
    <property type="entry name" value="HTHARAC"/>
</dbReference>
<dbReference type="GO" id="GO:0005737">
    <property type="term" value="C:cytoplasm"/>
    <property type="evidence" value="ECO:0007669"/>
    <property type="project" value="UniProtKB-SubCell"/>
</dbReference>
<proteinExistence type="predicted"/>
<dbReference type="SMART" id="SM00342">
    <property type="entry name" value="HTH_ARAC"/>
    <property type="match status" value="1"/>
</dbReference>
<evidence type="ECO:0000256" key="6">
    <source>
        <dbReference type="ARBA" id="ARBA00023015"/>
    </source>
</evidence>
<evidence type="ECO:0000256" key="7">
    <source>
        <dbReference type="ARBA" id="ARBA00023125"/>
    </source>
</evidence>
<keyword evidence="8" id="KW-0804">Transcription</keyword>
<evidence type="ECO:0000313" key="14">
    <source>
        <dbReference type="Proteomes" id="UP000824056"/>
    </source>
</evidence>
<comment type="function">
    <text evidence="9">May play the central regulatory role in sporulation. It may be an element of the effector pathway responsible for the activation of sporulation genes in response to nutritional stress. Spo0A may act in concert with spo0H (a sigma factor) to control the expression of some genes that are critical to the sporulation process.</text>
</comment>
<dbReference type="InterPro" id="IPR018060">
    <property type="entry name" value="HTH_AraC"/>
</dbReference>
<evidence type="ECO:0000256" key="1">
    <source>
        <dbReference type="ARBA" id="ARBA00004496"/>
    </source>
</evidence>
<reference evidence="13" key="2">
    <citation type="submission" date="2021-04" db="EMBL/GenBank/DDBJ databases">
        <authorList>
            <person name="Gilroy R."/>
        </authorList>
    </citation>
    <scope>NUCLEOTIDE SEQUENCE</scope>
    <source>
        <strain evidence="13">1068</strain>
    </source>
</reference>
<reference evidence="13" key="1">
    <citation type="journal article" date="2021" name="PeerJ">
        <title>Extensive microbial diversity within the chicken gut microbiome revealed by metagenomics and culture.</title>
        <authorList>
            <person name="Gilroy R."/>
            <person name="Ravi A."/>
            <person name="Getino M."/>
            <person name="Pursley I."/>
            <person name="Horton D.L."/>
            <person name="Alikhan N.F."/>
            <person name="Baker D."/>
            <person name="Gharbi K."/>
            <person name="Hall N."/>
            <person name="Watson M."/>
            <person name="Adriaenssens E.M."/>
            <person name="Foster-Nyarko E."/>
            <person name="Jarju S."/>
            <person name="Secka A."/>
            <person name="Antonio M."/>
            <person name="Oren A."/>
            <person name="Chaudhuri R.R."/>
            <person name="La Ragione R."/>
            <person name="Hildebrand F."/>
            <person name="Pallen M.J."/>
        </authorList>
    </citation>
    <scope>NUCLEOTIDE SEQUENCE</scope>
    <source>
        <strain evidence="13">1068</strain>
    </source>
</reference>
<dbReference type="InterPro" id="IPR020449">
    <property type="entry name" value="Tscrpt_reg_AraC-type_HTH"/>
</dbReference>
<dbReference type="SUPFAM" id="SSF46689">
    <property type="entry name" value="Homeodomain-like"/>
    <property type="match status" value="2"/>
</dbReference>
<keyword evidence="4 10" id="KW-0597">Phosphoprotein</keyword>
<evidence type="ECO:0000256" key="5">
    <source>
        <dbReference type="ARBA" id="ARBA00023012"/>
    </source>
</evidence>
<evidence type="ECO:0000259" key="12">
    <source>
        <dbReference type="PROSITE" id="PS50110"/>
    </source>
</evidence>
<feature type="modified residue" description="4-aspartylphosphate" evidence="10">
    <location>
        <position position="57"/>
    </location>
</feature>
<evidence type="ECO:0000256" key="8">
    <source>
        <dbReference type="ARBA" id="ARBA00023163"/>
    </source>
</evidence>
<dbReference type="GO" id="GO:0000160">
    <property type="term" value="P:phosphorelay signal transduction system"/>
    <property type="evidence" value="ECO:0007669"/>
    <property type="project" value="UniProtKB-KW"/>
</dbReference>
<evidence type="ECO:0000256" key="9">
    <source>
        <dbReference type="ARBA" id="ARBA00024867"/>
    </source>
</evidence>
<dbReference type="Proteomes" id="UP000824056">
    <property type="component" value="Unassembled WGS sequence"/>
</dbReference>
<comment type="subcellular location">
    <subcellularLocation>
        <location evidence="1">Cytoplasm</location>
    </subcellularLocation>
</comment>